<dbReference type="Proteomes" id="UP000283077">
    <property type="component" value="Unassembled WGS sequence"/>
</dbReference>
<name>A0A437R186_9GAMM</name>
<dbReference type="AlphaFoldDB" id="A0A437R186"/>
<proteinExistence type="predicted"/>
<dbReference type="PROSITE" id="PS51128">
    <property type="entry name" value="ZF_DKSA_2"/>
    <property type="match status" value="1"/>
</dbReference>
<gene>
    <name evidence="2" type="ORF">EOE67_05510</name>
</gene>
<comment type="caution">
    <text evidence="2">The sequence shown here is derived from an EMBL/GenBank/DDBJ whole genome shotgun (WGS) entry which is preliminary data.</text>
</comment>
<evidence type="ECO:0000313" key="3">
    <source>
        <dbReference type="Proteomes" id="UP000283077"/>
    </source>
</evidence>
<feature type="zinc finger region" description="dksA C4-type" evidence="1">
    <location>
        <begin position="78"/>
        <end position="102"/>
    </location>
</feature>
<reference evidence="2 3" key="1">
    <citation type="submission" date="2019-01" db="EMBL/GenBank/DDBJ databases">
        <authorList>
            <person name="Chen W.-M."/>
        </authorList>
    </citation>
    <scope>NUCLEOTIDE SEQUENCE [LARGE SCALE GENOMIC DNA]</scope>
    <source>
        <strain evidence="2 3">KYPC3</strain>
    </source>
</reference>
<sequence length="104" mass="12080">MQMLEEIQQLRLQIVQYIQQDHPAEFGTLSLKLKQDPLSHWPELLQPWLTPQLKHKAMRLEALLAAISLIDMGLYGLCCDCEHRIEKALLLHDPARQRCQHCSA</sequence>
<evidence type="ECO:0000313" key="2">
    <source>
        <dbReference type="EMBL" id="RVU40508.1"/>
    </source>
</evidence>
<keyword evidence="3" id="KW-1185">Reference proteome</keyword>
<evidence type="ECO:0000256" key="1">
    <source>
        <dbReference type="PROSITE-ProRule" id="PRU00510"/>
    </source>
</evidence>
<organism evidence="2 3">
    <name type="scientific">Rheinheimera riviphila</name>
    <dbReference type="NCBI Taxonomy" id="1834037"/>
    <lineage>
        <taxon>Bacteria</taxon>
        <taxon>Pseudomonadati</taxon>
        <taxon>Pseudomonadota</taxon>
        <taxon>Gammaproteobacteria</taxon>
        <taxon>Chromatiales</taxon>
        <taxon>Chromatiaceae</taxon>
        <taxon>Rheinheimera</taxon>
    </lineage>
</organism>
<dbReference type="RefSeq" id="WP_127698048.1">
    <property type="nucleotide sequence ID" value="NZ_SACS01000004.1"/>
</dbReference>
<protein>
    <submittedName>
        <fullName evidence="2">Uncharacterized protein</fullName>
    </submittedName>
</protein>
<dbReference type="Gene3D" id="1.20.120.910">
    <property type="entry name" value="DksA, coiled-coil domain"/>
    <property type="match status" value="1"/>
</dbReference>
<accession>A0A437R186</accession>
<dbReference type="EMBL" id="SACS01000004">
    <property type="protein sequence ID" value="RVU40508.1"/>
    <property type="molecule type" value="Genomic_DNA"/>
</dbReference>
<dbReference type="OrthoDB" id="962301at2"/>